<gene>
    <name evidence="1" type="ORF">METZ01_LOCUS84927</name>
</gene>
<protein>
    <submittedName>
        <fullName evidence="1">Uncharacterized protein</fullName>
    </submittedName>
</protein>
<evidence type="ECO:0000313" key="1">
    <source>
        <dbReference type="EMBL" id="SVA32073.1"/>
    </source>
</evidence>
<dbReference type="EMBL" id="UINC01007214">
    <property type="protein sequence ID" value="SVA32073.1"/>
    <property type="molecule type" value="Genomic_DNA"/>
</dbReference>
<proteinExistence type="predicted"/>
<feature type="non-terminal residue" evidence="1">
    <location>
        <position position="1"/>
    </location>
</feature>
<sequence>VKKLYSGMNLPIKTRAALFWRGLFFGTNNTGAPLALDKNIPELGSVLFLLPEAEHYTRVVRIFLQSIQNALGPFPVMKIEYALAKKSRISYGSLIKEPFIVYSSSDLNYWGLPKKKLLNKCSGLNINAAIDLNPDFNPIAVTLMQVARAEVKIGYYSRKKEQYYNILIDRKKTDFLERGNRYIIQLLGLN</sequence>
<name>A0A381UYL7_9ZZZZ</name>
<organism evidence="1">
    <name type="scientific">marine metagenome</name>
    <dbReference type="NCBI Taxonomy" id="408172"/>
    <lineage>
        <taxon>unclassified sequences</taxon>
        <taxon>metagenomes</taxon>
        <taxon>ecological metagenomes</taxon>
    </lineage>
</organism>
<dbReference type="AlphaFoldDB" id="A0A381UYL7"/>
<reference evidence="1" key="1">
    <citation type="submission" date="2018-05" db="EMBL/GenBank/DDBJ databases">
        <authorList>
            <person name="Lanie J.A."/>
            <person name="Ng W.-L."/>
            <person name="Kazmierczak K.M."/>
            <person name="Andrzejewski T.M."/>
            <person name="Davidsen T.M."/>
            <person name="Wayne K.J."/>
            <person name="Tettelin H."/>
            <person name="Glass J.I."/>
            <person name="Rusch D."/>
            <person name="Podicherti R."/>
            <person name="Tsui H.-C.T."/>
            <person name="Winkler M.E."/>
        </authorList>
    </citation>
    <scope>NUCLEOTIDE SEQUENCE</scope>
</reference>
<accession>A0A381UYL7</accession>